<comment type="caution">
    <text evidence="1">The sequence shown here is derived from an EMBL/GenBank/DDBJ whole genome shotgun (WGS) entry which is preliminary data.</text>
</comment>
<evidence type="ECO:0000313" key="2">
    <source>
        <dbReference type="Proteomes" id="UP000604381"/>
    </source>
</evidence>
<dbReference type="AlphaFoldDB" id="A0A930UF87"/>
<dbReference type="InterPro" id="IPR036709">
    <property type="entry name" value="Autotransporte_beta_dom_sf"/>
</dbReference>
<dbReference type="EMBL" id="JADHEI010000035">
    <property type="protein sequence ID" value="MBF2735494.1"/>
    <property type="molecule type" value="Genomic_DNA"/>
</dbReference>
<dbReference type="SUPFAM" id="SSF103515">
    <property type="entry name" value="Autotransporter"/>
    <property type="match status" value="1"/>
</dbReference>
<name>A0A930UF87_9GAMM</name>
<reference evidence="1" key="1">
    <citation type="submission" date="2020-10" db="EMBL/GenBank/DDBJ databases">
        <title>An improved Amphimedon queenslandica hologenome assembly reveals how three proteobacterial symbionts can extend the metabolic phenotypic of their marine sponge host.</title>
        <authorList>
            <person name="Degnan B."/>
            <person name="Degnan S."/>
            <person name="Xiang X."/>
        </authorList>
    </citation>
    <scope>NUCLEOTIDE SEQUENCE</scope>
    <source>
        <strain evidence="1">AqS2</strain>
    </source>
</reference>
<evidence type="ECO:0000313" key="1">
    <source>
        <dbReference type="EMBL" id="MBF2735494.1"/>
    </source>
</evidence>
<proteinExistence type="predicted"/>
<dbReference type="Proteomes" id="UP000604381">
    <property type="component" value="Unassembled WGS sequence"/>
</dbReference>
<protein>
    <recommendedName>
        <fullName evidence="3">Autotransporter outer membrane beta-barrel domain-containing protein</fullName>
    </recommendedName>
</protein>
<accession>A0A930UF87</accession>
<evidence type="ECO:0008006" key="3">
    <source>
        <dbReference type="Google" id="ProtNLM"/>
    </source>
</evidence>
<dbReference type="Gene3D" id="2.40.128.130">
    <property type="entry name" value="Autotransporter beta-domain"/>
    <property type="match status" value="1"/>
</dbReference>
<gene>
    <name evidence="1" type="ORF">ISN26_05390</name>
</gene>
<keyword evidence="2" id="KW-1185">Reference proteome</keyword>
<organism evidence="1 2">
    <name type="scientific">Candidatus Amphirhobacter heronislandensis</name>
    <dbReference type="NCBI Taxonomy" id="1732024"/>
    <lineage>
        <taxon>Bacteria</taxon>
        <taxon>Pseudomonadati</taxon>
        <taxon>Pseudomonadota</taxon>
        <taxon>Gammaproteobacteria</taxon>
        <taxon>Candidatus Tethybacterales</taxon>
        <taxon>Candidatus Tethybacteraceae</taxon>
        <taxon>Candidatus Amphirhobacter</taxon>
    </lineage>
</organism>
<sequence length="520" mass="54836">MKEIEAATAPMPTGIAFHRSTASCHRISVGLMPGTPAYLQLAMFRSMDDQAVTTPSMADVNMAGDLSPSDRYVGIMLKERSEPPMGVMMVTLEARPHGSCDPEIAPLPLTMAYRLMIGNDPELGLKLGGSLAGMVDLGVMEAILARPQAEETDAAAALQQLVMAKQQQIEDGDIDLREFLTGQSFAIGLDPEGGRDRLHDLSFWGQGEAYGLEGATARGTTYDGEVFNARFGVDAWFGDSLLLGVGYSAHELKADFVDGGQEGSYSIEIGAAHPYVATQFDSGLLALAAGRGGGEVIIDSDDGDGELRRDADYVGYALGYRRDLNAALHVRVLAANGDIEVEEEEGEPAMDSSAGAMRLALSYEHHGALIADTPLRPGVELAYADTWGDGAQEKGSLVLAAIVQTDPANPVRVRVIYRHAAAEEHASGAEIDVRAAPGRGGLGLGFGFSPSWGLATTPDELLADTAVQMMLRPPETSVNELRAQADLSYGLAVADGLLTPYGSWALDGGSALGLRLRAAG</sequence>
<feature type="non-terminal residue" evidence="1">
    <location>
        <position position="520"/>
    </location>
</feature>